<evidence type="ECO:0000256" key="9">
    <source>
        <dbReference type="ARBA" id="ARBA00023284"/>
    </source>
</evidence>
<feature type="compositionally biased region" description="Basic and acidic residues" evidence="11">
    <location>
        <begin position="141"/>
        <end position="157"/>
    </location>
</feature>
<reference evidence="14" key="1">
    <citation type="submission" date="2022-11" db="UniProtKB">
        <authorList>
            <consortium name="WormBaseParasite"/>
        </authorList>
    </citation>
    <scope>IDENTIFICATION</scope>
</reference>
<keyword evidence="6" id="KW-0256">Endoplasmic reticulum</keyword>
<dbReference type="GO" id="GO:0006457">
    <property type="term" value="P:protein folding"/>
    <property type="evidence" value="ECO:0007669"/>
    <property type="project" value="TreeGrafter"/>
</dbReference>
<keyword evidence="9" id="KW-0676">Redox-active center</keyword>
<evidence type="ECO:0000256" key="2">
    <source>
        <dbReference type="ARBA" id="ARBA00006347"/>
    </source>
</evidence>
<evidence type="ECO:0000256" key="6">
    <source>
        <dbReference type="ARBA" id="ARBA00022824"/>
    </source>
</evidence>
<evidence type="ECO:0000256" key="3">
    <source>
        <dbReference type="ARBA" id="ARBA00012723"/>
    </source>
</evidence>
<accession>A0A914D9N2</accession>
<dbReference type="InterPro" id="IPR005788">
    <property type="entry name" value="PDI_thioredoxin-like_dom"/>
</dbReference>
<evidence type="ECO:0000313" key="13">
    <source>
        <dbReference type="Proteomes" id="UP000887540"/>
    </source>
</evidence>
<organism evidence="13 14">
    <name type="scientific">Acrobeloides nanus</name>
    <dbReference type="NCBI Taxonomy" id="290746"/>
    <lineage>
        <taxon>Eukaryota</taxon>
        <taxon>Metazoa</taxon>
        <taxon>Ecdysozoa</taxon>
        <taxon>Nematoda</taxon>
        <taxon>Chromadorea</taxon>
        <taxon>Rhabditida</taxon>
        <taxon>Tylenchina</taxon>
        <taxon>Cephalobomorpha</taxon>
        <taxon>Cephaloboidea</taxon>
        <taxon>Cephalobidae</taxon>
        <taxon>Acrobeloides</taxon>
    </lineage>
</organism>
<dbReference type="FunFam" id="3.40.30.10:FF:000027">
    <property type="entry name" value="protein disulfide-isomerase A2"/>
    <property type="match status" value="1"/>
</dbReference>
<dbReference type="CDD" id="cd02995">
    <property type="entry name" value="PDI_a_PDI_a'_C"/>
    <property type="match status" value="1"/>
</dbReference>
<sequence>MEITTENVVKFTSTYLEGKLKPYLMSEEIPEDWDKSPVKILVGKNFEEVAHHPKKNVLVEFYAPWCGHCKQLAPTWDKLGEKYKDHENIVIAKMDSTANEVEDVEIVSFPTIKFFPAGSNEVIDYTGELTLEGFSKFLESGGKEDAGLSDEDKGVKEAEEDEENAHTEL</sequence>
<dbReference type="InterPro" id="IPR017937">
    <property type="entry name" value="Thioredoxin_CS"/>
</dbReference>
<dbReference type="Pfam" id="PF00085">
    <property type="entry name" value="Thioredoxin"/>
    <property type="match status" value="1"/>
</dbReference>
<dbReference type="PANTHER" id="PTHR18929:SF240">
    <property type="entry name" value="PROTEIN DISULFIDE-ISOMERASE"/>
    <property type="match status" value="1"/>
</dbReference>
<name>A0A914D9N2_9BILA</name>
<dbReference type="NCBIfam" id="TIGR01126">
    <property type="entry name" value="pdi_dom"/>
    <property type="match status" value="1"/>
</dbReference>
<evidence type="ECO:0000256" key="1">
    <source>
        <dbReference type="ARBA" id="ARBA00001182"/>
    </source>
</evidence>
<evidence type="ECO:0000256" key="11">
    <source>
        <dbReference type="SAM" id="MobiDB-lite"/>
    </source>
</evidence>
<evidence type="ECO:0000256" key="10">
    <source>
        <dbReference type="RuleBase" id="RU004208"/>
    </source>
</evidence>
<comment type="similarity">
    <text evidence="2 10">Belongs to the protein disulfide isomerase family.</text>
</comment>
<protein>
    <recommendedName>
        <fullName evidence="3">protein disulfide-isomerase</fullName>
        <ecNumber evidence="3">5.3.4.1</ecNumber>
    </recommendedName>
</protein>
<keyword evidence="5" id="KW-0677">Repeat</keyword>
<evidence type="ECO:0000256" key="7">
    <source>
        <dbReference type="ARBA" id="ARBA00023157"/>
    </source>
</evidence>
<dbReference type="WBParaSite" id="ACRNAN_scaffold2025.g9245.t1">
    <property type="protein sequence ID" value="ACRNAN_scaffold2025.g9245.t1"/>
    <property type="gene ID" value="ACRNAN_scaffold2025.g9245"/>
</dbReference>
<keyword evidence="7" id="KW-1015">Disulfide bond</keyword>
<evidence type="ECO:0000256" key="8">
    <source>
        <dbReference type="ARBA" id="ARBA00023235"/>
    </source>
</evidence>
<comment type="catalytic activity">
    <reaction evidence="1">
        <text>Catalyzes the rearrangement of -S-S- bonds in proteins.</text>
        <dbReference type="EC" id="5.3.4.1"/>
    </reaction>
</comment>
<dbReference type="AlphaFoldDB" id="A0A914D9N2"/>
<keyword evidence="4" id="KW-0732">Signal</keyword>
<dbReference type="EC" id="5.3.4.1" evidence="3"/>
<dbReference type="PRINTS" id="PR00421">
    <property type="entry name" value="THIOREDOXIN"/>
</dbReference>
<dbReference type="PANTHER" id="PTHR18929">
    <property type="entry name" value="PROTEIN DISULFIDE ISOMERASE"/>
    <property type="match status" value="1"/>
</dbReference>
<dbReference type="Gene3D" id="3.40.30.10">
    <property type="entry name" value="Glutaredoxin"/>
    <property type="match status" value="2"/>
</dbReference>
<dbReference type="PROSITE" id="PS00194">
    <property type="entry name" value="THIOREDOXIN_1"/>
    <property type="match status" value="1"/>
</dbReference>
<feature type="domain" description="Thioredoxin" evidence="12">
    <location>
        <begin position="15"/>
        <end position="143"/>
    </location>
</feature>
<dbReference type="GO" id="GO:0034976">
    <property type="term" value="P:response to endoplasmic reticulum stress"/>
    <property type="evidence" value="ECO:0007669"/>
    <property type="project" value="TreeGrafter"/>
</dbReference>
<keyword evidence="8" id="KW-0413">Isomerase</keyword>
<dbReference type="InterPro" id="IPR013766">
    <property type="entry name" value="Thioredoxin_domain"/>
</dbReference>
<dbReference type="PROSITE" id="PS51352">
    <property type="entry name" value="THIOREDOXIN_2"/>
    <property type="match status" value="1"/>
</dbReference>
<evidence type="ECO:0000256" key="5">
    <source>
        <dbReference type="ARBA" id="ARBA00022737"/>
    </source>
</evidence>
<feature type="region of interest" description="Disordered" evidence="11">
    <location>
        <begin position="140"/>
        <end position="169"/>
    </location>
</feature>
<evidence type="ECO:0000313" key="14">
    <source>
        <dbReference type="WBParaSite" id="ACRNAN_scaffold2025.g9245.t1"/>
    </source>
</evidence>
<evidence type="ECO:0000256" key="4">
    <source>
        <dbReference type="ARBA" id="ARBA00022729"/>
    </source>
</evidence>
<dbReference type="Proteomes" id="UP000887540">
    <property type="component" value="Unplaced"/>
</dbReference>
<dbReference type="InterPro" id="IPR036249">
    <property type="entry name" value="Thioredoxin-like_sf"/>
</dbReference>
<evidence type="ECO:0000259" key="12">
    <source>
        <dbReference type="PROSITE" id="PS51352"/>
    </source>
</evidence>
<dbReference type="GO" id="GO:0005783">
    <property type="term" value="C:endoplasmic reticulum"/>
    <property type="evidence" value="ECO:0007669"/>
    <property type="project" value="TreeGrafter"/>
</dbReference>
<dbReference type="SUPFAM" id="SSF52833">
    <property type="entry name" value="Thioredoxin-like"/>
    <property type="match status" value="2"/>
</dbReference>
<keyword evidence="13" id="KW-1185">Reference proteome</keyword>
<dbReference type="GO" id="GO:0003756">
    <property type="term" value="F:protein disulfide isomerase activity"/>
    <property type="evidence" value="ECO:0007669"/>
    <property type="project" value="UniProtKB-EC"/>
</dbReference>
<proteinExistence type="inferred from homology"/>